<feature type="signal peptide" evidence="1">
    <location>
        <begin position="1"/>
        <end position="24"/>
    </location>
</feature>
<evidence type="ECO:0000256" key="1">
    <source>
        <dbReference type="SAM" id="SignalP"/>
    </source>
</evidence>
<feature type="chain" id="PRO_5008580268" evidence="1">
    <location>
        <begin position="25"/>
        <end position="105"/>
    </location>
</feature>
<gene>
    <name evidence="2" type="ORF">g.2029</name>
</gene>
<dbReference type="AlphaFoldDB" id="A0A1B6CBL8"/>
<keyword evidence="1" id="KW-0732">Signal</keyword>
<dbReference type="EMBL" id="GEDC01026608">
    <property type="protein sequence ID" value="JAS10690.1"/>
    <property type="molecule type" value="Transcribed_RNA"/>
</dbReference>
<evidence type="ECO:0000313" key="2">
    <source>
        <dbReference type="EMBL" id="JAS10690.1"/>
    </source>
</evidence>
<feature type="non-terminal residue" evidence="2">
    <location>
        <position position="105"/>
    </location>
</feature>
<accession>A0A1B6CBL8</accession>
<name>A0A1B6CBL8_9HEMI</name>
<sequence length="105" mass="11891">MVRLTDTNMIKALTFVLCIVLCEGKIDKTTEELSEFVRACLKDGFGRYGCGMVQAMIISSFYSYFASWVDLHQVERDKVRESIEEGIQAMESVENIGRRGKLGVK</sequence>
<protein>
    <submittedName>
        <fullName evidence="2">Uncharacterized protein</fullName>
    </submittedName>
</protein>
<organism evidence="2">
    <name type="scientific">Clastoptera arizonana</name>
    <name type="common">Arizona spittle bug</name>
    <dbReference type="NCBI Taxonomy" id="38151"/>
    <lineage>
        <taxon>Eukaryota</taxon>
        <taxon>Metazoa</taxon>
        <taxon>Ecdysozoa</taxon>
        <taxon>Arthropoda</taxon>
        <taxon>Hexapoda</taxon>
        <taxon>Insecta</taxon>
        <taxon>Pterygota</taxon>
        <taxon>Neoptera</taxon>
        <taxon>Paraneoptera</taxon>
        <taxon>Hemiptera</taxon>
        <taxon>Auchenorrhyncha</taxon>
        <taxon>Cercopoidea</taxon>
        <taxon>Clastopteridae</taxon>
        <taxon>Clastoptera</taxon>
    </lineage>
</organism>
<reference evidence="2" key="1">
    <citation type="submission" date="2015-12" db="EMBL/GenBank/DDBJ databases">
        <title>De novo transcriptome assembly of four potential Pierce s Disease insect vectors from Arizona vineyards.</title>
        <authorList>
            <person name="Tassone E.E."/>
        </authorList>
    </citation>
    <scope>NUCLEOTIDE SEQUENCE</scope>
</reference>
<proteinExistence type="predicted"/>